<gene>
    <name evidence="2" type="ORF">UFOPK3402_01389</name>
</gene>
<organism evidence="2">
    <name type="scientific">freshwater metagenome</name>
    <dbReference type="NCBI Taxonomy" id="449393"/>
    <lineage>
        <taxon>unclassified sequences</taxon>
        <taxon>metagenomes</taxon>
        <taxon>ecological metagenomes</taxon>
    </lineage>
</organism>
<sequence length="89" mass="9855">MAILIDAAIWPAHDRLWCHMVSDASLDELHAFAVLLGVPERGFEGDHYDIPEQLRAAAIAAGAVEVTSRELVYALYEAGMRPRPGQRQK</sequence>
<protein>
    <submittedName>
        <fullName evidence="2">Unannotated protein</fullName>
    </submittedName>
</protein>
<reference evidence="2" key="1">
    <citation type="submission" date="2020-05" db="EMBL/GenBank/DDBJ databases">
        <authorList>
            <person name="Chiriac C."/>
            <person name="Salcher M."/>
            <person name="Ghai R."/>
            <person name="Kavagutti S V."/>
        </authorList>
    </citation>
    <scope>NUCLEOTIDE SEQUENCE</scope>
</reference>
<dbReference type="Pfam" id="PF13223">
    <property type="entry name" value="DUF4031"/>
    <property type="match status" value="1"/>
</dbReference>
<evidence type="ECO:0000259" key="1">
    <source>
        <dbReference type="Pfam" id="PF13223"/>
    </source>
</evidence>
<dbReference type="AlphaFoldDB" id="A0A6J7EIH4"/>
<proteinExistence type="predicted"/>
<accession>A0A6J7EIH4</accession>
<name>A0A6J7EIH4_9ZZZZ</name>
<dbReference type="EMBL" id="CAFBLS010000184">
    <property type="protein sequence ID" value="CAB4881921.1"/>
    <property type="molecule type" value="Genomic_DNA"/>
</dbReference>
<dbReference type="InterPro" id="IPR025109">
    <property type="entry name" value="DUF4031"/>
</dbReference>
<feature type="domain" description="DUF4031" evidence="1">
    <location>
        <begin position="3"/>
        <end position="75"/>
    </location>
</feature>
<evidence type="ECO:0000313" key="2">
    <source>
        <dbReference type="EMBL" id="CAB4881921.1"/>
    </source>
</evidence>